<dbReference type="OrthoDB" id="193703at2759"/>
<dbReference type="HOGENOM" id="CLU_012913_0_0_1"/>
<name>A0A0A1V745_9HYPO</name>
<proteinExistence type="inferred from homology"/>
<dbReference type="InterPro" id="IPR042556">
    <property type="entry name" value="AZUL_sf"/>
</dbReference>
<dbReference type="Gene3D" id="2.40.40.50">
    <property type="entry name" value="Ubiquitin fusion degradation protein UFD1, N-terminal domain"/>
    <property type="match status" value="1"/>
</dbReference>
<feature type="domain" description="Ubiquitin fusion degradation protein UFD1 N-terminal subdomain 1" evidence="4">
    <location>
        <begin position="74"/>
        <end position="125"/>
    </location>
</feature>
<dbReference type="Pfam" id="PF03152">
    <property type="entry name" value="UFD1_N1"/>
    <property type="match status" value="1"/>
</dbReference>
<dbReference type="InterPro" id="IPR032353">
    <property type="entry name" value="AZUL"/>
</dbReference>
<dbReference type="GO" id="GO:0034098">
    <property type="term" value="C:VCP-NPL4-UFD1 AAA ATPase complex"/>
    <property type="evidence" value="ECO:0007669"/>
    <property type="project" value="TreeGrafter"/>
</dbReference>
<dbReference type="Pfam" id="PF23580">
    <property type="entry name" value="Znf_XAF1_N"/>
    <property type="match status" value="1"/>
</dbReference>
<organism evidence="8 9">
    <name type="scientific">Metarhizium robertsii</name>
    <dbReference type="NCBI Taxonomy" id="568076"/>
    <lineage>
        <taxon>Eukaryota</taxon>
        <taxon>Fungi</taxon>
        <taxon>Dikarya</taxon>
        <taxon>Ascomycota</taxon>
        <taxon>Pezizomycotina</taxon>
        <taxon>Sordariomycetes</taxon>
        <taxon>Hypocreomycetidae</taxon>
        <taxon>Hypocreales</taxon>
        <taxon>Clavicipitaceae</taxon>
        <taxon>Metarhizium</taxon>
    </lineage>
</organism>
<accession>A0A0A1V745</accession>
<evidence type="ECO:0000313" key="9">
    <source>
        <dbReference type="Proteomes" id="UP000030151"/>
    </source>
</evidence>
<evidence type="ECO:0000313" key="8">
    <source>
        <dbReference type="EMBL" id="EXV06052.1"/>
    </source>
</evidence>
<dbReference type="Gene3D" id="6.10.130.10">
    <property type="entry name" value="Ubiquitin-protein ligase E3A, N-terminal zinc-binding domain (AZUL)"/>
    <property type="match status" value="1"/>
</dbReference>
<evidence type="ECO:0000259" key="5">
    <source>
        <dbReference type="Pfam" id="PF16558"/>
    </source>
</evidence>
<comment type="similarity">
    <text evidence="1">Belongs to the UFD1 family.</text>
</comment>
<dbReference type="GO" id="GO:0006511">
    <property type="term" value="P:ubiquitin-dependent protein catabolic process"/>
    <property type="evidence" value="ECO:0007669"/>
    <property type="project" value="InterPro"/>
</dbReference>
<dbReference type="InterPro" id="IPR004854">
    <property type="entry name" value="Ufd1-like"/>
</dbReference>
<dbReference type="InterPro" id="IPR055417">
    <property type="entry name" value="UFD1_N1"/>
</dbReference>
<feature type="compositionally biased region" description="Basic and acidic residues" evidence="3">
    <location>
        <begin position="397"/>
        <end position="408"/>
    </location>
</feature>
<dbReference type="InterPro" id="IPR042299">
    <property type="entry name" value="Ufd1-like_Nn"/>
</dbReference>
<dbReference type="eggNOG" id="KOG1816">
    <property type="taxonomic scope" value="Eukaryota"/>
</dbReference>
<dbReference type="Pfam" id="PF16558">
    <property type="entry name" value="AZUL"/>
    <property type="match status" value="1"/>
</dbReference>
<dbReference type="PANTHER" id="PTHR12555">
    <property type="entry name" value="UBIQUITIN FUSION DEGRADATON PROTEIN 1"/>
    <property type="match status" value="1"/>
</dbReference>
<sequence length="757" mass="83350">MNEQPALRWSGSFGVLPTTATSVKNLSGDKIILPQSALEQLLNAAPSQPTTASSFTAWDPHNPYRSNGFGFEQRQQLPQPLTFRLVNSQNGNVVFAGIREFSAEEGTVGLSSFLIEALGIEPQQLNATNGNGTSDADAIDLTGDHVPSTTASIKLTVDATNIPKGTYVRLRPLEAGYNPDDWKSLLERHLREHYTCLTKNSILSVNGVKGETFKFLVDRLSPEGDGICVVDTDLEVDIEALNEEQARETMRQIMTKAQTEVVGGVSKGGDLDIWKDVSGNVSPGGYIDYILPSWDRSQPLTITLSGIEQEDGVDLFVTPKSSRQRVLPRDSAHVFGDFSPAENGVKSITISPTNVEMEGAEAILVSVHGFSSENQRTSQPIPFTVRAKVGSPTSKAGQDRMEVDGEEHSSDEEQCSNCKQWVPKRTMVLHENFCRRNNIPCPYCSAVFKKDSNEWHSHWHCEHDSAKGNSAASKSKHDMIFHQHHPCQDCEFTTNSLADLARHRTSVCPGKLILCRFCHLEVPQEGDPFNPSPEVVLSGLTAHELADGARTTECHLCDKIVRLRDMETHMKHHELDKVSRAKPEICRNVNCGRTLHGVGPRGQIGAGTSQGQGPGNDIGLCSLCFGPLYVSMHDPEGKALRRRIERKYLGQMMTGCGKSHCANEWCRTGRKNTSAEAKGSSASAVLPLVKPLLAMVGTPDGHMYFCVDETNQKRRKIAEMLAAEKLWDLEWCVAAAEAEKGNIDRMRDWLQAWAPRS</sequence>
<feature type="domain" description="DUF7590" evidence="6">
    <location>
        <begin position="264"/>
        <end position="389"/>
    </location>
</feature>
<dbReference type="Gene3D" id="3.10.330.10">
    <property type="match status" value="1"/>
</dbReference>
<dbReference type="Pfam" id="PF24842">
    <property type="entry name" value="UFD1_N2"/>
    <property type="match status" value="1"/>
</dbReference>
<comment type="caution">
    <text evidence="8">The sequence shown here is derived from an EMBL/GenBank/DDBJ whole genome shotgun (WGS) entry which is preliminary data.</text>
</comment>
<evidence type="ECO:0000259" key="4">
    <source>
        <dbReference type="Pfam" id="PF03152"/>
    </source>
</evidence>
<feature type="domain" description="Ubiquitin fusion degradation protein UFD1 N-terminal subdomain 2" evidence="7">
    <location>
        <begin position="164"/>
        <end position="240"/>
    </location>
</feature>
<dbReference type="GO" id="GO:0036503">
    <property type="term" value="P:ERAD pathway"/>
    <property type="evidence" value="ECO:0007669"/>
    <property type="project" value="TreeGrafter"/>
</dbReference>
<evidence type="ECO:0000259" key="6">
    <source>
        <dbReference type="Pfam" id="PF24503"/>
    </source>
</evidence>
<dbReference type="InterPro" id="IPR056012">
    <property type="entry name" value="DUF7590"/>
</dbReference>
<dbReference type="Pfam" id="PF24503">
    <property type="entry name" value="DUF7590"/>
    <property type="match status" value="1"/>
</dbReference>
<dbReference type="AlphaFoldDB" id="A0A0A1V745"/>
<feature type="domain" description="Ubiquitin-protein ligase E3A N-terminal zinc-binding" evidence="5">
    <location>
        <begin position="646"/>
        <end position="682"/>
    </location>
</feature>
<dbReference type="GO" id="GO:0031593">
    <property type="term" value="F:polyubiquitin modification-dependent protein binding"/>
    <property type="evidence" value="ECO:0007669"/>
    <property type="project" value="TreeGrafter"/>
</dbReference>
<dbReference type="Proteomes" id="UP000030151">
    <property type="component" value="Unassembled WGS sequence"/>
</dbReference>
<evidence type="ECO:0000256" key="3">
    <source>
        <dbReference type="SAM" id="MobiDB-lite"/>
    </source>
</evidence>
<evidence type="ECO:0000259" key="7">
    <source>
        <dbReference type="Pfam" id="PF24842"/>
    </source>
</evidence>
<reference evidence="8 9" key="1">
    <citation type="submission" date="2014-02" db="EMBL/GenBank/DDBJ databases">
        <title>The genome sequence of the entomopathogenic fungus Metarhizium robertsii ARSEF 2575.</title>
        <authorList>
            <person name="Giuliano Garisto Donzelli B."/>
            <person name="Roe B.A."/>
            <person name="Macmil S.L."/>
            <person name="Krasnoff S.B."/>
            <person name="Gibson D.M."/>
        </authorList>
    </citation>
    <scope>NUCLEOTIDE SEQUENCE [LARGE SCALE GENOMIC DNA]</scope>
    <source>
        <strain evidence="8 9">ARSEF 2575</strain>
    </source>
</reference>
<gene>
    <name evidence="8" type="ORF">X797_000770</name>
</gene>
<keyword evidence="2" id="KW-0833">Ubl conjugation pathway</keyword>
<dbReference type="InterPro" id="IPR055418">
    <property type="entry name" value="UFD1_N2"/>
</dbReference>
<dbReference type="PANTHER" id="PTHR12555:SF15">
    <property type="entry name" value="FUSION DEGRADATION PROTEIN (UFD1), PUTATIVE (AFU_ORTHOLOGUE AFUA_4G04640)-RELATED"/>
    <property type="match status" value="1"/>
</dbReference>
<dbReference type="EMBL" id="JELW01000001">
    <property type="protein sequence ID" value="EXV06052.1"/>
    <property type="molecule type" value="Genomic_DNA"/>
</dbReference>
<protein>
    <submittedName>
        <fullName evidence="8">Ubiquitin fusion degradation protein UFD1-like protein</fullName>
    </submittedName>
</protein>
<evidence type="ECO:0000256" key="2">
    <source>
        <dbReference type="ARBA" id="ARBA00022786"/>
    </source>
</evidence>
<feature type="region of interest" description="Disordered" evidence="3">
    <location>
        <begin position="388"/>
        <end position="410"/>
    </location>
</feature>
<evidence type="ECO:0000256" key="1">
    <source>
        <dbReference type="ARBA" id="ARBA00006043"/>
    </source>
</evidence>